<dbReference type="GO" id="GO:0016020">
    <property type="term" value="C:membrane"/>
    <property type="evidence" value="ECO:0007669"/>
    <property type="project" value="InterPro"/>
</dbReference>
<feature type="domain" description="FMN-binding" evidence="3">
    <location>
        <begin position="76"/>
        <end position="168"/>
    </location>
</feature>
<dbReference type="PROSITE" id="PS51257">
    <property type="entry name" value="PROKAR_LIPOPROTEIN"/>
    <property type="match status" value="1"/>
</dbReference>
<dbReference type="Gene3D" id="3.90.1010.20">
    <property type="match status" value="2"/>
</dbReference>
<dbReference type="SMART" id="SM00900">
    <property type="entry name" value="FMN_bind"/>
    <property type="match status" value="2"/>
</dbReference>
<feature type="chain" id="PRO_5039407927" evidence="2">
    <location>
        <begin position="22"/>
        <end position="315"/>
    </location>
</feature>
<feature type="region of interest" description="Disordered" evidence="1">
    <location>
        <begin position="25"/>
        <end position="58"/>
    </location>
</feature>
<accession>A0A430A997</accession>
<dbReference type="NCBIfam" id="NF041941">
    <property type="entry name" value="lipo_FMN_PplA"/>
    <property type="match status" value="1"/>
</dbReference>
<dbReference type="GO" id="GO:0010181">
    <property type="term" value="F:FMN binding"/>
    <property type="evidence" value="ECO:0007669"/>
    <property type="project" value="InterPro"/>
</dbReference>
<dbReference type="RefSeq" id="WP_126831864.1">
    <property type="nucleotide sequence ID" value="NZ_CBCRYB010000017.1"/>
</dbReference>
<gene>
    <name evidence="4" type="ORF">CBF31_08070</name>
</gene>
<proteinExistence type="predicted"/>
<name>A0A430A997_9ENTE</name>
<dbReference type="Proteomes" id="UP000287101">
    <property type="component" value="Unassembled WGS sequence"/>
</dbReference>
<evidence type="ECO:0000313" key="5">
    <source>
        <dbReference type="Proteomes" id="UP000287101"/>
    </source>
</evidence>
<feature type="domain" description="FMN-binding" evidence="3">
    <location>
        <begin position="199"/>
        <end position="296"/>
    </location>
</feature>
<evidence type="ECO:0000256" key="2">
    <source>
        <dbReference type="SAM" id="SignalP"/>
    </source>
</evidence>
<dbReference type="OrthoDB" id="1937675at2"/>
<keyword evidence="2" id="KW-0732">Signal</keyword>
<dbReference type="AlphaFoldDB" id="A0A430A997"/>
<dbReference type="EMBL" id="NGJY01000002">
    <property type="protein sequence ID" value="RSU03657.1"/>
    <property type="molecule type" value="Genomic_DNA"/>
</dbReference>
<feature type="signal peptide" evidence="2">
    <location>
        <begin position="1"/>
        <end position="21"/>
    </location>
</feature>
<evidence type="ECO:0000256" key="1">
    <source>
        <dbReference type="SAM" id="MobiDB-lite"/>
    </source>
</evidence>
<keyword evidence="5" id="KW-1185">Reference proteome</keyword>
<evidence type="ECO:0000313" key="4">
    <source>
        <dbReference type="EMBL" id="RSU03657.1"/>
    </source>
</evidence>
<protein>
    <submittedName>
        <fullName evidence="4">FMN-binding protein</fullName>
    </submittedName>
</protein>
<dbReference type="InterPro" id="IPR007329">
    <property type="entry name" value="FMN-bd"/>
</dbReference>
<reference evidence="4 5" key="1">
    <citation type="submission" date="2017-05" db="EMBL/GenBank/DDBJ databases">
        <title>Vagococcus spp. assemblies.</title>
        <authorList>
            <person name="Gulvik C.A."/>
        </authorList>
    </citation>
    <scope>NUCLEOTIDE SEQUENCE [LARGE SCALE GENOMIC DNA]</scope>
    <source>
        <strain evidence="4 5">CCUG 41755</strain>
    </source>
</reference>
<comment type="caution">
    <text evidence="4">The sequence shown here is derived from an EMBL/GenBank/DDBJ whole genome shotgun (WGS) entry which is preliminary data.</text>
</comment>
<dbReference type="InterPro" id="IPR049652">
    <property type="entry name" value="PplA-like"/>
</dbReference>
<evidence type="ECO:0000259" key="3">
    <source>
        <dbReference type="SMART" id="SM00900"/>
    </source>
</evidence>
<sequence length="315" mass="34746">MKTKKLVTSFALLAMASFALVACSPDKKADDKSDAKTEQTEKKEDKKEEQKEMVKTAGADLKDGEYTLEEKNEDNGYRSTFKMVVKDGKITKDSKFDAINKDGKSKTEDADYNKMMDEKAGTSPDKFIPALNEAFIASQSADGVEVVTGATHSTSTFKNYAQQLIQAAQAGKTDKIEIDNGAELKDGEYTLEEKNDSNGYHTVFSIVVKDHKIAESKYDNLNKDGKSKIEDAEYNKNMKEFGGETNPEAFIPELNKRLVAANKEAEKPTAAIDVVTGATHSTHSFEMYAEQLINAAEKGDTAKIVVDNIVMEEKK</sequence>
<organism evidence="4 5">
    <name type="scientific">Vagococcus fessus</name>
    <dbReference type="NCBI Taxonomy" id="120370"/>
    <lineage>
        <taxon>Bacteria</taxon>
        <taxon>Bacillati</taxon>
        <taxon>Bacillota</taxon>
        <taxon>Bacilli</taxon>
        <taxon>Lactobacillales</taxon>
        <taxon>Enterococcaceae</taxon>
        <taxon>Vagococcus</taxon>
    </lineage>
</organism>